<comment type="caution">
    <text evidence="3">The sequence shown here is derived from an EMBL/GenBank/DDBJ whole genome shotgun (WGS) entry which is preliminary data.</text>
</comment>
<feature type="transmembrane region" description="Helical" evidence="1">
    <location>
        <begin position="75"/>
        <end position="96"/>
    </location>
</feature>
<evidence type="ECO:0000256" key="1">
    <source>
        <dbReference type="SAM" id="Phobius"/>
    </source>
</evidence>
<reference evidence="3 4" key="1">
    <citation type="submission" date="2021-05" db="EMBL/GenBank/DDBJ databases">
        <title>Bacteria Genome sequencing.</title>
        <authorList>
            <person name="Takabe Y."/>
            <person name="Nakajima Y."/>
            <person name="Suzuki S."/>
            <person name="Shiozaki T."/>
        </authorList>
    </citation>
    <scope>NUCLEOTIDE SEQUENCE [LARGE SCALE GENOMIC DNA]</scope>
    <source>
        <strain evidence="3 4">AI_62</strain>
    </source>
</reference>
<evidence type="ECO:0000313" key="4">
    <source>
        <dbReference type="Proteomes" id="UP000786693"/>
    </source>
</evidence>
<dbReference type="InterPro" id="IPR012429">
    <property type="entry name" value="HGSNAT_cat"/>
</dbReference>
<keyword evidence="1" id="KW-0472">Membrane</keyword>
<keyword evidence="1" id="KW-1133">Transmembrane helix</keyword>
<feature type="transmembrane region" description="Helical" evidence="1">
    <location>
        <begin position="214"/>
        <end position="236"/>
    </location>
</feature>
<keyword evidence="4" id="KW-1185">Reference proteome</keyword>
<dbReference type="Proteomes" id="UP000786693">
    <property type="component" value="Unassembled WGS sequence"/>
</dbReference>
<feature type="transmembrane region" description="Helical" evidence="1">
    <location>
        <begin position="131"/>
        <end position="149"/>
    </location>
</feature>
<feature type="domain" description="Heparan-alpha-glucosaminide N-acetyltransferase catalytic" evidence="2">
    <location>
        <begin position="2"/>
        <end position="222"/>
    </location>
</feature>
<proteinExistence type="predicted"/>
<feature type="transmembrane region" description="Helical" evidence="1">
    <location>
        <begin position="169"/>
        <end position="188"/>
    </location>
</feature>
<evidence type="ECO:0000313" key="3">
    <source>
        <dbReference type="EMBL" id="GIT94718.1"/>
    </source>
</evidence>
<accession>A0ABQ4NJY7</accession>
<sequence length="238" mass="25808">MVIDWARTAALAAMAAFHFGRDFEVLGLVPPGTTFGGLWDLSARGIAGGFLFLAGLSLWLAHGSGIRWGAFWRRFAWLVAAAATVSVATYVAVPAFWVRFGILHSIAASSLIGLACLRLPWWVLAALGGLILWWGPGLHLPALDGSWWLWTGLGQGIPAMMDYEPLVPWVAPLLLGVAVGNLGGRLGLWDRLATVPRRPGRWARWLAWPGQHSLAIYLIHQPVLLGLILAGAWITARL</sequence>
<feature type="transmembrane region" description="Helical" evidence="1">
    <location>
        <begin position="43"/>
        <end position="63"/>
    </location>
</feature>
<dbReference type="Pfam" id="PF07786">
    <property type="entry name" value="HGSNAT_cat"/>
    <property type="match status" value="1"/>
</dbReference>
<gene>
    <name evidence="3" type="ORF">JANAI62_13410</name>
</gene>
<dbReference type="EMBL" id="BPFH01000002">
    <property type="protein sequence ID" value="GIT94718.1"/>
    <property type="molecule type" value="Genomic_DNA"/>
</dbReference>
<keyword evidence="1" id="KW-0812">Transmembrane</keyword>
<organism evidence="3 4">
    <name type="scientific">Jannaschia pagri</name>
    <dbReference type="NCBI Taxonomy" id="2829797"/>
    <lineage>
        <taxon>Bacteria</taxon>
        <taxon>Pseudomonadati</taxon>
        <taxon>Pseudomonadota</taxon>
        <taxon>Alphaproteobacteria</taxon>
        <taxon>Rhodobacterales</taxon>
        <taxon>Roseobacteraceae</taxon>
        <taxon>Jannaschia</taxon>
    </lineage>
</organism>
<feature type="transmembrane region" description="Helical" evidence="1">
    <location>
        <begin position="102"/>
        <end position="124"/>
    </location>
</feature>
<protein>
    <recommendedName>
        <fullName evidence="2">Heparan-alpha-glucosaminide N-acetyltransferase catalytic domain-containing protein</fullName>
    </recommendedName>
</protein>
<evidence type="ECO:0000259" key="2">
    <source>
        <dbReference type="Pfam" id="PF07786"/>
    </source>
</evidence>
<name>A0ABQ4NJY7_9RHOB</name>